<proteinExistence type="predicted"/>
<keyword evidence="3" id="KW-1185">Reference proteome</keyword>
<organism evidence="2 3">
    <name type="scientific">Trifolium medium</name>
    <dbReference type="NCBI Taxonomy" id="97028"/>
    <lineage>
        <taxon>Eukaryota</taxon>
        <taxon>Viridiplantae</taxon>
        <taxon>Streptophyta</taxon>
        <taxon>Embryophyta</taxon>
        <taxon>Tracheophyta</taxon>
        <taxon>Spermatophyta</taxon>
        <taxon>Magnoliopsida</taxon>
        <taxon>eudicotyledons</taxon>
        <taxon>Gunneridae</taxon>
        <taxon>Pentapetalae</taxon>
        <taxon>rosids</taxon>
        <taxon>fabids</taxon>
        <taxon>Fabales</taxon>
        <taxon>Fabaceae</taxon>
        <taxon>Papilionoideae</taxon>
        <taxon>50 kb inversion clade</taxon>
        <taxon>NPAAA clade</taxon>
        <taxon>Hologalegina</taxon>
        <taxon>IRL clade</taxon>
        <taxon>Trifolieae</taxon>
        <taxon>Trifolium</taxon>
    </lineage>
</organism>
<accession>A0A392PM49</accession>
<comment type="caution">
    <text evidence="2">The sequence shown here is derived from an EMBL/GenBank/DDBJ whole genome shotgun (WGS) entry which is preliminary data.</text>
</comment>
<feature type="region of interest" description="Disordered" evidence="1">
    <location>
        <begin position="49"/>
        <end position="72"/>
    </location>
</feature>
<dbReference type="Proteomes" id="UP000265520">
    <property type="component" value="Unassembled WGS sequence"/>
</dbReference>
<feature type="compositionally biased region" description="Acidic residues" evidence="1">
    <location>
        <begin position="49"/>
        <end position="61"/>
    </location>
</feature>
<evidence type="ECO:0000256" key="1">
    <source>
        <dbReference type="SAM" id="MobiDB-lite"/>
    </source>
</evidence>
<dbReference type="EMBL" id="LXQA010085857">
    <property type="protein sequence ID" value="MCI12852.1"/>
    <property type="molecule type" value="Genomic_DNA"/>
</dbReference>
<name>A0A392PM49_9FABA</name>
<sequence length="72" mass="8047">MKIPHLEYCSFADGSVIKIDDGKIGHASIAHYETSRNPDEVHNELLFDDSEEGSEQMEEVGELTGDSCEQDF</sequence>
<reference evidence="2 3" key="1">
    <citation type="journal article" date="2018" name="Front. Plant Sci.">
        <title>Red Clover (Trifolium pratense) and Zigzag Clover (T. medium) - A Picture of Genomic Similarities and Differences.</title>
        <authorList>
            <person name="Dluhosova J."/>
            <person name="Istvanek J."/>
            <person name="Nedelnik J."/>
            <person name="Repkova J."/>
        </authorList>
    </citation>
    <scope>NUCLEOTIDE SEQUENCE [LARGE SCALE GENOMIC DNA]</scope>
    <source>
        <strain evidence="3">cv. 10/8</strain>
        <tissue evidence="2">Leaf</tissue>
    </source>
</reference>
<dbReference type="AlphaFoldDB" id="A0A392PM49"/>
<evidence type="ECO:0000313" key="2">
    <source>
        <dbReference type="EMBL" id="MCI12852.1"/>
    </source>
</evidence>
<protein>
    <submittedName>
        <fullName evidence="2">Regulatory protein recX-like</fullName>
    </submittedName>
</protein>
<feature type="non-terminal residue" evidence="2">
    <location>
        <position position="72"/>
    </location>
</feature>
<evidence type="ECO:0000313" key="3">
    <source>
        <dbReference type="Proteomes" id="UP000265520"/>
    </source>
</evidence>